<dbReference type="InParanoid" id="A0A2R5GVE0"/>
<feature type="compositionally biased region" description="Low complexity" evidence="9">
    <location>
        <begin position="156"/>
        <end position="169"/>
    </location>
</feature>
<organism evidence="11 12">
    <name type="scientific">Hondaea fermentalgiana</name>
    <dbReference type="NCBI Taxonomy" id="2315210"/>
    <lineage>
        <taxon>Eukaryota</taxon>
        <taxon>Sar</taxon>
        <taxon>Stramenopiles</taxon>
        <taxon>Bigyra</taxon>
        <taxon>Labyrinthulomycetes</taxon>
        <taxon>Thraustochytrida</taxon>
        <taxon>Thraustochytriidae</taxon>
        <taxon>Hondaea</taxon>
    </lineage>
</organism>
<dbReference type="OrthoDB" id="427186at2759"/>
<evidence type="ECO:0000256" key="7">
    <source>
        <dbReference type="PROSITE-ProRule" id="PRU01393"/>
    </source>
</evidence>
<keyword evidence="4 7" id="KW-0833">Ubl conjugation pathway</keyword>
<dbReference type="FunFam" id="3.40.532.10:FF:000006">
    <property type="entry name" value="Ubiquitin carboxyl-terminal hydrolase"/>
    <property type="match status" value="1"/>
</dbReference>
<feature type="region of interest" description="Disordered" evidence="9">
    <location>
        <begin position="153"/>
        <end position="172"/>
    </location>
</feature>
<dbReference type="SUPFAM" id="SSF54001">
    <property type="entry name" value="Cysteine proteinases"/>
    <property type="match status" value="1"/>
</dbReference>
<comment type="similarity">
    <text evidence="2 7 8">Belongs to the peptidase C12 family.</text>
</comment>
<dbReference type="GO" id="GO:0004843">
    <property type="term" value="F:cysteine-type deubiquitinase activity"/>
    <property type="evidence" value="ECO:0007669"/>
    <property type="project" value="UniProtKB-UniRule"/>
</dbReference>
<feature type="active site" description="Proton donor" evidence="7">
    <location>
        <position position="178"/>
    </location>
</feature>
<keyword evidence="5 7" id="KW-0378">Hydrolase</keyword>
<evidence type="ECO:0000259" key="10">
    <source>
        <dbReference type="PROSITE" id="PS52048"/>
    </source>
</evidence>
<evidence type="ECO:0000313" key="12">
    <source>
        <dbReference type="Proteomes" id="UP000241890"/>
    </source>
</evidence>
<evidence type="ECO:0000313" key="11">
    <source>
        <dbReference type="EMBL" id="GBG34822.1"/>
    </source>
</evidence>
<gene>
    <name evidence="11" type="ORF">FCC1311_110442</name>
</gene>
<dbReference type="EMBL" id="BEYU01000219">
    <property type="protein sequence ID" value="GBG34822.1"/>
    <property type="molecule type" value="Genomic_DNA"/>
</dbReference>
<keyword evidence="3 7" id="KW-0645">Protease</keyword>
<dbReference type="Pfam" id="PF01088">
    <property type="entry name" value="Peptidase_C12"/>
    <property type="match status" value="1"/>
</dbReference>
<evidence type="ECO:0000256" key="1">
    <source>
        <dbReference type="ARBA" id="ARBA00000707"/>
    </source>
</evidence>
<dbReference type="GO" id="GO:0005737">
    <property type="term" value="C:cytoplasm"/>
    <property type="evidence" value="ECO:0007669"/>
    <property type="project" value="TreeGrafter"/>
</dbReference>
<dbReference type="PROSITE" id="PS52048">
    <property type="entry name" value="UCH_DOMAIN"/>
    <property type="match status" value="1"/>
</dbReference>
<dbReference type="FunCoup" id="A0A2R5GVE0">
    <property type="interactions" value="54"/>
</dbReference>
<dbReference type="AlphaFoldDB" id="A0A2R5GVE0"/>
<dbReference type="InterPro" id="IPR038765">
    <property type="entry name" value="Papain-like_cys_pep_sf"/>
</dbReference>
<dbReference type="PANTHER" id="PTHR10589:SF17">
    <property type="entry name" value="UBIQUITIN CARBOXYL-TERMINAL HYDROLASE"/>
    <property type="match status" value="1"/>
</dbReference>
<evidence type="ECO:0000256" key="3">
    <source>
        <dbReference type="ARBA" id="ARBA00022670"/>
    </source>
</evidence>
<evidence type="ECO:0000256" key="4">
    <source>
        <dbReference type="ARBA" id="ARBA00022786"/>
    </source>
</evidence>
<accession>A0A2R5GVE0</accession>
<dbReference type="InterPro" id="IPR001578">
    <property type="entry name" value="Peptidase_C12_UCH"/>
</dbReference>
<evidence type="ECO:0000256" key="9">
    <source>
        <dbReference type="SAM" id="MobiDB-lite"/>
    </source>
</evidence>
<feature type="site" description="Transition state stabilizer" evidence="7">
    <location>
        <position position="95"/>
    </location>
</feature>
<dbReference type="Proteomes" id="UP000241890">
    <property type="component" value="Unassembled WGS sequence"/>
</dbReference>
<keyword evidence="6 7" id="KW-0788">Thiol protease</keyword>
<dbReference type="GO" id="GO:0006511">
    <property type="term" value="P:ubiquitin-dependent protein catabolic process"/>
    <property type="evidence" value="ECO:0007669"/>
    <property type="project" value="UniProtKB-UniRule"/>
</dbReference>
<dbReference type="InterPro" id="IPR036959">
    <property type="entry name" value="Peptidase_C12_UCH_sf"/>
</dbReference>
<comment type="catalytic activity">
    <reaction evidence="1 7 8">
        <text>Thiol-dependent hydrolysis of ester, thioester, amide, peptide and isopeptide bonds formed by the C-terminal Gly of ubiquitin (a 76-residue protein attached to proteins as an intracellular targeting signal).</text>
        <dbReference type="EC" id="3.4.19.12"/>
    </reaction>
</comment>
<protein>
    <recommendedName>
        <fullName evidence="8">Ubiquitin carboxyl-terminal hydrolase</fullName>
        <ecNumber evidence="8">3.4.19.12</ecNumber>
    </recommendedName>
</protein>
<name>A0A2R5GVE0_9STRA</name>
<keyword evidence="12" id="KW-1185">Reference proteome</keyword>
<evidence type="ECO:0000256" key="2">
    <source>
        <dbReference type="ARBA" id="ARBA00009326"/>
    </source>
</evidence>
<sequence length="240" mass="26005">MSEKATKKSKTPRWLPLESNPDVLNSFLRRMEVDESVAFHDVFGLDEELLAMIPQPVVAMCLLFPSSTINAIRREQFADKCIANPAEQGIFYLHQLSQFGNACGTIACVHATANAAGVVFDEASPLGAFIEANRGKDPDTIGENLADAVEIHEASEQSASSSGAQTATPSRDDSVEGHFITFVLFEGHLLELDGMMPGPIDHGEASESDFTVKTAEIIKTQFMDLDPGNVNFNITAMSIQ</sequence>
<dbReference type="PRINTS" id="PR00707">
    <property type="entry name" value="UBCTHYDRLASE"/>
</dbReference>
<dbReference type="GO" id="GO:0016579">
    <property type="term" value="P:protein deubiquitination"/>
    <property type="evidence" value="ECO:0007669"/>
    <property type="project" value="TreeGrafter"/>
</dbReference>
<evidence type="ECO:0000256" key="5">
    <source>
        <dbReference type="ARBA" id="ARBA00022801"/>
    </source>
</evidence>
<dbReference type="Gene3D" id="3.40.532.10">
    <property type="entry name" value="Peptidase C12, ubiquitin carboxyl-terminal hydrolase"/>
    <property type="match status" value="1"/>
</dbReference>
<feature type="domain" description="UCH catalytic" evidence="10">
    <location>
        <begin position="13"/>
        <end position="239"/>
    </location>
</feature>
<dbReference type="EC" id="3.4.19.12" evidence="8"/>
<evidence type="ECO:0000256" key="8">
    <source>
        <dbReference type="RuleBase" id="RU361215"/>
    </source>
</evidence>
<feature type="active site" description="Nucleophile" evidence="7">
    <location>
        <position position="103"/>
    </location>
</feature>
<proteinExistence type="inferred from homology"/>
<feature type="site" description="Important for enzyme activity" evidence="7">
    <location>
        <position position="193"/>
    </location>
</feature>
<evidence type="ECO:0000256" key="6">
    <source>
        <dbReference type="ARBA" id="ARBA00022807"/>
    </source>
</evidence>
<dbReference type="PANTHER" id="PTHR10589">
    <property type="entry name" value="UBIQUITIN CARBOXYL-TERMINAL HYDROLASE"/>
    <property type="match status" value="1"/>
</dbReference>
<comment type="caution">
    <text evidence="11">The sequence shown here is derived from an EMBL/GenBank/DDBJ whole genome shotgun (WGS) entry which is preliminary data.</text>
</comment>
<reference evidence="11 12" key="1">
    <citation type="submission" date="2017-12" db="EMBL/GenBank/DDBJ databases">
        <title>Sequencing, de novo assembly and annotation of complete genome of a new Thraustochytrid species, strain FCC1311.</title>
        <authorList>
            <person name="Sedici K."/>
            <person name="Godart F."/>
            <person name="Aiese Cigliano R."/>
            <person name="Sanseverino W."/>
            <person name="Barakat M."/>
            <person name="Ortet P."/>
            <person name="Marechal E."/>
            <person name="Cagnac O."/>
            <person name="Amato A."/>
        </authorList>
    </citation>
    <scope>NUCLEOTIDE SEQUENCE [LARGE SCALE GENOMIC DNA]</scope>
</reference>